<keyword evidence="3 7" id="KW-0479">Metal-binding</keyword>
<keyword evidence="6 8" id="KW-0503">Monooxygenase</keyword>
<keyword evidence="4 8" id="KW-0560">Oxidoreductase</keyword>
<dbReference type="Pfam" id="PF00067">
    <property type="entry name" value="p450"/>
    <property type="match status" value="1"/>
</dbReference>
<reference evidence="9" key="1">
    <citation type="submission" date="2022-07" db="EMBL/GenBank/DDBJ databases">
        <title>Fungi with potential for degradation of polypropylene.</title>
        <authorList>
            <person name="Gostincar C."/>
        </authorList>
    </citation>
    <scope>NUCLEOTIDE SEQUENCE</scope>
    <source>
        <strain evidence="9">EXF-13287</strain>
    </source>
</reference>
<feature type="binding site" description="axial binding residue" evidence="7">
    <location>
        <position position="462"/>
    </location>
    <ligand>
        <name>heme</name>
        <dbReference type="ChEBI" id="CHEBI:30413"/>
    </ligand>
    <ligandPart>
        <name>Fe</name>
        <dbReference type="ChEBI" id="CHEBI:18248"/>
    </ligandPart>
</feature>
<dbReference type="InterPro" id="IPR017972">
    <property type="entry name" value="Cyt_P450_CS"/>
</dbReference>
<dbReference type="SUPFAM" id="SSF48264">
    <property type="entry name" value="Cytochrome P450"/>
    <property type="match status" value="1"/>
</dbReference>
<dbReference type="GO" id="GO:0020037">
    <property type="term" value="F:heme binding"/>
    <property type="evidence" value="ECO:0007669"/>
    <property type="project" value="InterPro"/>
</dbReference>
<dbReference type="PRINTS" id="PR00465">
    <property type="entry name" value="EP450IV"/>
</dbReference>
<dbReference type="PANTHER" id="PTHR46206">
    <property type="entry name" value="CYTOCHROME P450"/>
    <property type="match status" value="1"/>
</dbReference>
<evidence type="ECO:0000256" key="4">
    <source>
        <dbReference type="ARBA" id="ARBA00023002"/>
    </source>
</evidence>
<sequence>MATKMLEIVAEQLPLVASTLIVLLALLAQRFLAKSAISSLPLAGAAIGNAEKRRKAYLKGAKTIYAEGYQKFKDKVFRVTTTRNDTIVVPPSLLPELQKLPDDVLSFSKAIDDQMETKYTKLDTDEPHVVRLIRGSLTPALPRLNPAIADEVDKTLESEMPACKEWTELNVHGKLLRIVARVSGRIFIGAELCNQEAYINSATKYTVDVVQAVRAVQALKPWARWFKGSSLPEVKVLDKHEEEAKRFLRPVVTARRGAEKEPGYQKPDDMLQWLLDNPDIGDRDDRVLAKLQLSISFAAIHTTSLTLTNALYDLAAHPELIPELRDEIRTVLAEHGDQLTSPALQKMMKLDSCLKETLRVNPAGQQTFQRKVLKTFTLSTGQVIPAGATLLAPGYAASHDPDLFPEPEKYDGLRFYRLRKQSKGPNGSTAGTKGVLADGAAHHQFVSLSQHVLSFGYGRHACPGRFFAANEVKMILADMLLKYDIRNIGEERYPNFMPSDMCMPDPGRKLLFKAL</sequence>
<keyword evidence="7 8" id="KW-0349">Heme</keyword>
<comment type="similarity">
    <text evidence="2 8">Belongs to the cytochrome P450 family.</text>
</comment>
<evidence type="ECO:0000256" key="3">
    <source>
        <dbReference type="ARBA" id="ARBA00022723"/>
    </source>
</evidence>
<evidence type="ECO:0000313" key="10">
    <source>
        <dbReference type="Proteomes" id="UP001174691"/>
    </source>
</evidence>
<evidence type="ECO:0000313" key="9">
    <source>
        <dbReference type="EMBL" id="KAJ9155830.1"/>
    </source>
</evidence>
<evidence type="ECO:0000256" key="6">
    <source>
        <dbReference type="ARBA" id="ARBA00023033"/>
    </source>
</evidence>
<dbReference type="EMBL" id="JANBVN010000054">
    <property type="protein sequence ID" value="KAJ9155830.1"/>
    <property type="molecule type" value="Genomic_DNA"/>
</dbReference>
<dbReference type="GO" id="GO:0004497">
    <property type="term" value="F:monooxygenase activity"/>
    <property type="evidence" value="ECO:0007669"/>
    <property type="project" value="UniProtKB-KW"/>
</dbReference>
<evidence type="ECO:0000256" key="5">
    <source>
        <dbReference type="ARBA" id="ARBA00023004"/>
    </source>
</evidence>
<evidence type="ECO:0000256" key="1">
    <source>
        <dbReference type="ARBA" id="ARBA00001971"/>
    </source>
</evidence>
<organism evidence="9 10">
    <name type="scientific">Coniochaeta hoffmannii</name>
    <dbReference type="NCBI Taxonomy" id="91930"/>
    <lineage>
        <taxon>Eukaryota</taxon>
        <taxon>Fungi</taxon>
        <taxon>Dikarya</taxon>
        <taxon>Ascomycota</taxon>
        <taxon>Pezizomycotina</taxon>
        <taxon>Sordariomycetes</taxon>
        <taxon>Sordariomycetidae</taxon>
        <taxon>Coniochaetales</taxon>
        <taxon>Coniochaetaceae</taxon>
        <taxon>Coniochaeta</taxon>
    </lineage>
</organism>
<keyword evidence="5 7" id="KW-0408">Iron</keyword>
<protein>
    <submittedName>
        <fullName evidence="9">Cytochrome P450</fullName>
    </submittedName>
</protein>
<dbReference type="PROSITE" id="PS00086">
    <property type="entry name" value="CYTOCHROME_P450"/>
    <property type="match status" value="1"/>
</dbReference>
<dbReference type="Gene3D" id="1.10.630.10">
    <property type="entry name" value="Cytochrome P450"/>
    <property type="match status" value="1"/>
</dbReference>
<dbReference type="PRINTS" id="PR00385">
    <property type="entry name" value="P450"/>
</dbReference>
<accession>A0AA38VZ65</accession>
<comment type="cofactor">
    <cofactor evidence="1 7">
        <name>heme</name>
        <dbReference type="ChEBI" id="CHEBI:30413"/>
    </cofactor>
</comment>
<proteinExistence type="inferred from homology"/>
<evidence type="ECO:0000256" key="2">
    <source>
        <dbReference type="ARBA" id="ARBA00010617"/>
    </source>
</evidence>
<dbReference type="InterPro" id="IPR002403">
    <property type="entry name" value="Cyt_P450_E_grp-IV"/>
</dbReference>
<keyword evidence="10" id="KW-1185">Reference proteome</keyword>
<dbReference type="AlphaFoldDB" id="A0AA38VZ65"/>
<dbReference type="PANTHER" id="PTHR46206:SF7">
    <property type="entry name" value="P450, PUTATIVE (EUROFUNG)-RELATED"/>
    <property type="match status" value="1"/>
</dbReference>
<dbReference type="GO" id="GO:0016705">
    <property type="term" value="F:oxidoreductase activity, acting on paired donors, with incorporation or reduction of molecular oxygen"/>
    <property type="evidence" value="ECO:0007669"/>
    <property type="project" value="InterPro"/>
</dbReference>
<dbReference type="Proteomes" id="UP001174691">
    <property type="component" value="Unassembled WGS sequence"/>
</dbReference>
<gene>
    <name evidence="9" type="ORF">NKR19_g4358</name>
</gene>
<name>A0AA38VZ65_9PEZI</name>
<dbReference type="GO" id="GO:0005506">
    <property type="term" value="F:iron ion binding"/>
    <property type="evidence" value="ECO:0007669"/>
    <property type="project" value="InterPro"/>
</dbReference>
<comment type="caution">
    <text evidence="9">The sequence shown here is derived from an EMBL/GenBank/DDBJ whole genome shotgun (WGS) entry which is preliminary data.</text>
</comment>
<evidence type="ECO:0000256" key="7">
    <source>
        <dbReference type="PIRSR" id="PIRSR602403-1"/>
    </source>
</evidence>
<dbReference type="InterPro" id="IPR036396">
    <property type="entry name" value="Cyt_P450_sf"/>
</dbReference>
<dbReference type="CDD" id="cd11041">
    <property type="entry name" value="CYP503A1-like"/>
    <property type="match status" value="1"/>
</dbReference>
<evidence type="ECO:0000256" key="8">
    <source>
        <dbReference type="RuleBase" id="RU000461"/>
    </source>
</evidence>
<dbReference type="InterPro" id="IPR001128">
    <property type="entry name" value="Cyt_P450"/>
</dbReference>